<evidence type="ECO:0000256" key="1">
    <source>
        <dbReference type="SAM" id="MobiDB-lite"/>
    </source>
</evidence>
<dbReference type="Proteomes" id="UP000192840">
    <property type="component" value="Unassembled WGS sequence"/>
</dbReference>
<evidence type="ECO:0000313" key="2">
    <source>
        <dbReference type="EMBL" id="SMC95245.1"/>
    </source>
</evidence>
<dbReference type="EMBL" id="FWYC01000007">
    <property type="protein sequence ID" value="SMC95245.1"/>
    <property type="molecule type" value="Genomic_DNA"/>
</dbReference>
<reference evidence="3" key="1">
    <citation type="submission" date="2017-04" db="EMBL/GenBank/DDBJ databases">
        <authorList>
            <person name="Varghese N."/>
            <person name="Submissions S."/>
        </authorList>
    </citation>
    <scope>NUCLEOTIDE SEQUENCE [LARGE SCALE GENOMIC DNA]</scope>
    <source>
        <strain evidence="3">DSM 44073</strain>
    </source>
</reference>
<gene>
    <name evidence="2" type="ORF">SAMN05660733_02885</name>
</gene>
<organism evidence="2 3">
    <name type="scientific">Lentzea albidocapillata</name>
    <dbReference type="NCBI Taxonomy" id="40571"/>
    <lineage>
        <taxon>Bacteria</taxon>
        <taxon>Bacillati</taxon>
        <taxon>Actinomycetota</taxon>
        <taxon>Actinomycetes</taxon>
        <taxon>Pseudonocardiales</taxon>
        <taxon>Pseudonocardiaceae</taxon>
        <taxon>Lentzea</taxon>
    </lineage>
</organism>
<evidence type="ECO:0000313" key="3">
    <source>
        <dbReference type="Proteomes" id="UP000192840"/>
    </source>
</evidence>
<proteinExistence type="predicted"/>
<name>A0A1W2DCN3_9PSEU</name>
<sequence>MITNVPAWTCRLGLGTSTFGAPAHQPPIPGPRRRVRMHDFGPAP</sequence>
<dbReference type="AlphaFoldDB" id="A0A1W2DCN3"/>
<accession>A0A1W2DCN3</accession>
<keyword evidence="3" id="KW-1185">Reference proteome</keyword>
<protein>
    <submittedName>
        <fullName evidence="2">Uncharacterized protein</fullName>
    </submittedName>
</protein>
<feature type="region of interest" description="Disordered" evidence="1">
    <location>
        <begin position="16"/>
        <end position="44"/>
    </location>
</feature>